<accession>A0A1I0L639</accession>
<organism evidence="2 3">
    <name type="scientific">Stigmatella erecta</name>
    <dbReference type="NCBI Taxonomy" id="83460"/>
    <lineage>
        <taxon>Bacteria</taxon>
        <taxon>Pseudomonadati</taxon>
        <taxon>Myxococcota</taxon>
        <taxon>Myxococcia</taxon>
        <taxon>Myxococcales</taxon>
        <taxon>Cystobacterineae</taxon>
        <taxon>Archangiaceae</taxon>
        <taxon>Stigmatella</taxon>
    </lineage>
</organism>
<dbReference type="InterPro" id="IPR011009">
    <property type="entry name" value="Kinase-like_dom_sf"/>
</dbReference>
<evidence type="ECO:0000313" key="3">
    <source>
        <dbReference type="Proteomes" id="UP000199181"/>
    </source>
</evidence>
<keyword evidence="3" id="KW-1185">Reference proteome</keyword>
<dbReference type="Proteomes" id="UP000199181">
    <property type="component" value="Unassembled WGS sequence"/>
</dbReference>
<dbReference type="GO" id="GO:0016740">
    <property type="term" value="F:transferase activity"/>
    <property type="evidence" value="ECO:0007669"/>
    <property type="project" value="UniProtKB-KW"/>
</dbReference>
<sequence length="333" mass="35440">MGTSWPVRPVPLAMYDARMSSSSLTPADLQARTARAVSAAVNAGLSLGLEVAQPKVLHDVFSVVVHLSPAPVVVRVPVVLPPGLDAARQTARQARELAVVTWLDSHGLPVVRPSPLVPCEPVQRDGFSMTFWEFVEVDPSRTPDYVAEAALAARLHAVLRGYPGELPFLSPLAATLPTCLALLEENPGLLPPADIERAQGEWALLSPLLSTREGFAAKFPQVSVQPIHGDAPSYNILRTAEGVRYADFEDVTLGPVEWDLSFLGPQGAAVYDAAAAQVGVRALDPAALRVVDSARMLQMVVCHALVPQLPMLAQGLAPSLQAWRDTPFAGGLA</sequence>
<dbReference type="AlphaFoldDB" id="A0A1I0L639"/>
<gene>
    <name evidence="2" type="ORF">SAMN05443639_11914</name>
</gene>
<proteinExistence type="predicted"/>
<feature type="domain" description="Aminoglycoside phosphotransferase" evidence="1">
    <location>
        <begin position="88"/>
        <end position="276"/>
    </location>
</feature>
<dbReference type="SUPFAM" id="SSF56112">
    <property type="entry name" value="Protein kinase-like (PK-like)"/>
    <property type="match status" value="1"/>
</dbReference>
<evidence type="ECO:0000313" key="2">
    <source>
        <dbReference type="EMBL" id="SEU34196.1"/>
    </source>
</evidence>
<dbReference type="Pfam" id="PF01636">
    <property type="entry name" value="APH"/>
    <property type="match status" value="1"/>
</dbReference>
<reference evidence="3" key="1">
    <citation type="submission" date="2016-10" db="EMBL/GenBank/DDBJ databases">
        <authorList>
            <person name="Varghese N."/>
            <person name="Submissions S."/>
        </authorList>
    </citation>
    <scope>NUCLEOTIDE SEQUENCE [LARGE SCALE GENOMIC DNA]</scope>
    <source>
        <strain evidence="3">DSM 16858</strain>
    </source>
</reference>
<dbReference type="InterPro" id="IPR002575">
    <property type="entry name" value="Aminoglycoside_PTrfase"/>
</dbReference>
<keyword evidence="2" id="KW-0808">Transferase</keyword>
<name>A0A1I0L639_9BACT</name>
<protein>
    <submittedName>
        <fullName evidence="2">Phosphotransferase enzyme family protein</fullName>
    </submittedName>
</protein>
<dbReference type="EMBL" id="FOIJ01000019">
    <property type="protein sequence ID" value="SEU34196.1"/>
    <property type="molecule type" value="Genomic_DNA"/>
</dbReference>
<evidence type="ECO:0000259" key="1">
    <source>
        <dbReference type="Pfam" id="PF01636"/>
    </source>
</evidence>